<evidence type="ECO:0000256" key="1">
    <source>
        <dbReference type="ARBA" id="ARBA00004141"/>
    </source>
</evidence>
<reference evidence="9" key="1">
    <citation type="submission" date="2022-11" db="UniProtKB">
        <authorList>
            <consortium name="EnsemblMetazoa"/>
        </authorList>
    </citation>
    <scope>IDENTIFICATION</scope>
</reference>
<dbReference type="GO" id="GO:0016020">
    <property type="term" value="C:membrane"/>
    <property type="evidence" value="ECO:0007669"/>
    <property type="project" value="UniProtKB-SubCell"/>
</dbReference>
<evidence type="ECO:0000313" key="9">
    <source>
        <dbReference type="EnsemblMetazoa" id="XP_038046486.1"/>
    </source>
</evidence>
<dbReference type="PANTHER" id="PTHR12246">
    <property type="entry name" value="PALMITOYLTRANSFERASE ZDHHC16"/>
    <property type="match status" value="1"/>
</dbReference>
<dbReference type="EnsemblMetazoa" id="XM_038190558.1">
    <property type="protein sequence ID" value="XP_038046486.1"/>
    <property type="gene ID" value="LOC119720733"/>
</dbReference>
<dbReference type="RefSeq" id="XP_038046486.1">
    <property type="nucleotide sequence ID" value="XM_038190558.1"/>
</dbReference>
<evidence type="ECO:0000256" key="2">
    <source>
        <dbReference type="ARBA" id="ARBA00022679"/>
    </source>
</evidence>
<feature type="transmembrane region" description="Helical" evidence="7">
    <location>
        <begin position="166"/>
        <end position="184"/>
    </location>
</feature>
<dbReference type="PROSITE" id="PS50216">
    <property type="entry name" value="DHHC"/>
    <property type="match status" value="1"/>
</dbReference>
<evidence type="ECO:0000256" key="4">
    <source>
        <dbReference type="ARBA" id="ARBA00022989"/>
    </source>
</evidence>
<name>A0A913Z650_PATMI</name>
<feature type="transmembrane region" description="Helical" evidence="7">
    <location>
        <begin position="190"/>
        <end position="214"/>
    </location>
</feature>
<evidence type="ECO:0000256" key="5">
    <source>
        <dbReference type="ARBA" id="ARBA00023136"/>
    </source>
</evidence>
<dbReference type="InterPro" id="IPR039859">
    <property type="entry name" value="PFA4/ZDH16/20/ERF2-like"/>
</dbReference>
<dbReference type="OMA" id="RMHIAWL"/>
<comment type="domain">
    <text evidence="7">The DHHC domain is required for palmitoyltransferase activity.</text>
</comment>
<comment type="catalytic activity">
    <reaction evidence="7">
        <text>L-cysteinyl-[protein] + hexadecanoyl-CoA = S-hexadecanoyl-L-cysteinyl-[protein] + CoA</text>
        <dbReference type="Rhea" id="RHEA:36683"/>
        <dbReference type="Rhea" id="RHEA-COMP:10131"/>
        <dbReference type="Rhea" id="RHEA-COMP:11032"/>
        <dbReference type="ChEBI" id="CHEBI:29950"/>
        <dbReference type="ChEBI" id="CHEBI:57287"/>
        <dbReference type="ChEBI" id="CHEBI:57379"/>
        <dbReference type="ChEBI" id="CHEBI:74151"/>
        <dbReference type="EC" id="2.3.1.225"/>
    </reaction>
</comment>
<dbReference type="GeneID" id="119720733"/>
<feature type="transmembrane region" description="Helical" evidence="7">
    <location>
        <begin position="136"/>
        <end position="154"/>
    </location>
</feature>
<comment type="subcellular location">
    <subcellularLocation>
        <location evidence="1">Membrane</location>
        <topology evidence="1">Multi-pass membrane protein</topology>
    </subcellularLocation>
</comment>
<comment type="similarity">
    <text evidence="7">Belongs to the DHHC palmitoyltransferase family.</text>
</comment>
<sequence>MVPIFSWKRTVPRTMVNRFSVLVSACEILVEGLAIFVALPRVYPEASRSYWLNVLLGLFLFANTLGNFIMTIGVDSSSGSVHLPSILKPGWNYCHRCQKNSPPRSYHCNECGLCVLKRDHHCVFMGCCIGYANQRYYLMCIMHICILTIYANYLNMDLAVKCISENFNLLTLIASFTPVLAWIYGVTQPVSFFIAFQSITCLYCFLIFTVLFLYHLHIVLRGQTTHEFRRLDDRSYDLGWMQNIRDVLGTRWYLVWISPLITSPLPGDGVHFKSESLCLEEVKDL</sequence>
<dbReference type="EC" id="2.3.1.225" evidence="7"/>
<evidence type="ECO:0000313" key="10">
    <source>
        <dbReference type="Proteomes" id="UP000887568"/>
    </source>
</evidence>
<organism evidence="9 10">
    <name type="scientific">Patiria miniata</name>
    <name type="common">Bat star</name>
    <name type="synonym">Asterina miniata</name>
    <dbReference type="NCBI Taxonomy" id="46514"/>
    <lineage>
        <taxon>Eukaryota</taxon>
        <taxon>Metazoa</taxon>
        <taxon>Echinodermata</taxon>
        <taxon>Eleutherozoa</taxon>
        <taxon>Asterozoa</taxon>
        <taxon>Asteroidea</taxon>
        <taxon>Valvatacea</taxon>
        <taxon>Valvatida</taxon>
        <taxon>Asterinidae</taxon>
        <taxon>Patiria</taxon>
    </lineage>
</organism>
<dbReference type="Proteomes" id="UP000887568">
    <property type="component" value="Unplaced"/>
</dbReference>
<evidence type="ECO:0000259" key="8">
    <source>
        <dbReference type="Pfam" id="PF01529"/>
    </source>
</evidence>
<dbReference type="GO" id="GO:0019706">
    <property type="term" value="F:protein-cysteine S-palmitoyltransferase activity"/>
    <property type="evidence" value="ECO:0007669"/>
    <property type="project" value="UniProtKB-EC"/>
</dbReference>
<feature type="transmembrane region" description="Helical" evidence="7">
    <location>
        <begin position="51"/>
        <end position="74"/>
    </location>
</feature>
<feature type="transmembrane region" description="Helical" evidence="7">
    <location>
        <begin position="20"/>
        <end position="39"/>
    </location>
</feature>
<evidence type="ECO:0000256" key="3">
    <source>
        <dbReference type="ARBA" id="ARBA00022692"/>
    </source>
</evidence>
<evidence type="ECO:0000256" key="6">
    <source>
        <dbReference type="ARBA" id="ARBA00023315"/>
    </source>
</evidence>
<keyword evidence="2 7" id="KW-0808">Transferase</keyword>
<keyword evidence="4 7" id="KW-1133">Transmembrane helix</keyword>
<feature type="domain" description="Palmitoyltransferase DHHC" evidence="8">
    <location>
        <begin position="91"/>
        <end position="229"/>
    </location>
</feature>
<accession>A0A913Z650</accession>
<proteinExistence type="inferred from homology"/>
<keyword evidence="6 7" id="KW-0012">Acyltransferase</keyword>
<evidence type="ECO:0000256" key="7">
    <source>
        <dbReference type="RuleBase" id="RU079119"/>
    </source>
</evidence>
<keyword evidence="10" id="KW-1185">Reference proteome</keyword>
<dbReference type="OrthoDB" id="302728at2759"/>
<dbReference type="Pfam" id="PF01529">
    <property type="entry name" value="DHHC"/>
    <property type="match status" value="1"/>
</dbReference>
<keyword evidence="3 7" id="KW-0812">Transmembrane</keyword>
<dbReference type="AlphaFoldDB" id="A0A913Z650"/>
<keyword evidence="5 7" id="KW-0472">Membrane</keyword>
<dbReference type="InterPro" id="IPR001594">
    <property type="entry name" value="Palmitoyltrfase_DHHC"/>
</dbReference>
<protein>
    <recommendedName>
        <fullName evidence="7">Palmitoyltransferase</fullName>
        <ecNumber evidence="7">2.3.1.225</ecNumber>
    </recommendedName>
</protein>